<evidence type="ECO:0000256" key="12">
    <source>
        <dbReference type="ARBA" id="ARBA00022737"/>
    </source>
</evidence>
<dbReference type="InterPro" id="IPR036909">
    <property type="entry name" value="Cyt_c-like_dom_sf"/>
</dbReference>
<dbReference type="OrthoDB" id="9811281at2"/>
<dbReference type="InterPro" id="IPR004678">
    <property type="entry name" value="Cyt_c_oxidase_cbb3_su3"/>
</dbReference>
<evidence type="ECO:0000256" key="21">
    <source>
        <dbReference type="PIRNR" id="PIRNR000006"/>
    </source>
</evidence>
<evidence type="ECO:0000256" key="8">
    <source>
        <dbReference type="ARBA" id="ARBA00022617"/>
    </source>
</evidence>
<comment type="caution">
    <text evidence="26">The sequence shown here is derived from an EMBL/GenBank/DDBJ whole genome shotgun (WGS) entry which is preliminary data.</text>
</comment>
<dbReference type="Pfam" id="PF13442">
    <property type="entry name" value="Cytochrome_CBB3"/>
    <property type="match status" value="1"/>
</dbReference>
<dbReference type="GO" id="GO:0009055">
    <property type="term" value="F:electron transfer activity"/>
    <property type="evidence" value="ECO:0007669"/>
    <property type="project" value="InterPro"/>
</dbReference>
<feature type="domain" description="Cytochrome c" evidence="25">
    <location>
        <begin position="206"/>
        <end position="286"/>
    </location>
</feature>
<evidence type="ECO:0000313" key="26">
    <source>
        <dbReference type="EMBL" id="PSC05990.1"/>
    </source>
</evidence>
<evidence type="ECO:0000256" key="19">
    <source>
        <dbReference type="ARBA" id="ARBA00023136"/>
    </source>
</evidence>
<keyword evidence="7 21" id="KW-0997">Cell inner membrane</keyword>
<keyword evidence="5 21" id="KW-0813">Transport</keyword>
<dbReference type="RefSeq" id="WP_106335830.1">
    <property type="nucleotide sequence ID" value="NZ_PVZS01000005.1"/>
</dbReference>
<feature type="transmembrane region" description="Helical" evidence="24">
    <location>
        <begin position="33"/>
        <end position="50"/>
    </location>
</feature>
<keyword evidence="9 21" id="KW-0679">Respiratory chain</keyword>
<comment type="subcellular location">
    <subcellularLocation>
        <location evidence="1 21">Cell inner membrane</location>
    </subcellularLocation>
</comment>
<evidence type="ECO:0000256" key="16">
    <source>
        <dbReference type="ARBA" id="ARBA00023002"/>
    </source>
</evidence>
<evidence type="ECO:0000256" key="2">
    <source>
        <dbReference type="ARBA" id="ARBA00004673"/>
    </source>
</evidence>
<evidence type="ECO:0000259" key="25">
    <source>
        <dbReference type="PROSITE" id="PS51007"/>
    </source>
</evidence>
<feature type="domain" description="Cytochrome c" evidence="25">
    <location>
        <begin position="108"/>
        <end position="197"/>
    </location>
</feature>
<dbReference type="EMBL" id="PVZS01000005">
    <property type="protein sequence ID" value="PSC05990.1"/>
    <property type="molecule type" value="Genomic_DNA"/>
</dbReference>
<feature type="binding site" description="covalent" evidence="23">
    <location>
        <position position="219"/>
    </location>
    <ligand>
        <name>heme c</name>
        <dbReference type="ChEBI" id="CHEBI:61717"/>
        <label>2</label>
    </ligand>
</feature>
<dbReference type="PRINTS" id="PR00605">
    <property type="entry name" value="CYTCHROMECIC"/>
</dbReference>
<dbReference type="AlphaFoldDB" id="A0A2T1HWL9"/>
<comment type="function">
    <text evidence="20">C-type cytochrome. Part of the cbb3-type cytochrome c oxidase complex. FixP subunit is required for transferring electrons from donor cytochrome c via its heme groups to FixO subunit. From there, electrons are shuttled to the catalytic binuclear center of FixN subunit where oxygen reduction takes place. The complex also functions as a proton pump.</text>
</comment>
<keyword evidence="16 21" id="KW-0560">Oxidoreductase</keyword>
<dbReference type="PIRSF" id="PIRSF000006">
    <property type="entry name" value="Cbb3-Cox_fixP"/>
    <property type="match status" value="1"/>
</dbReference>
<dbReference type="UniPathway" id="UPA00705"/>
<evidence type="ECO:0000256" key="6">
    <source>
        <dbReference type="ARBA" id="ARBA00022475"/>
    </source>
</evidence>
<dbReference type="PANTHER" id="PTHR33751:SF1">
    <property type="entry name" value="CBB3-TYPE CYTOCHROME C OXIDASE SUBUNIT FIXP"/>
    <property type="match status" value="1"/>
</dbReference>
<dbReference type="InterPro" id="IPR050597">
    <property type="entry name" value="Cytochrome_c_Oxidase_Subunit"/>
</dbReference>
<dbReference type="GO" id="GO:0005886">
    <property type="term" value="C:plasma membrane"/>
    <property type="evidence" value="ECO:0007669"/>
    <property type="project" value="UniProtKB-SubCell"/>
</dbReference>
<dbReference type="Proteomes" id="UP000239772">
    <property type="component" value="Unassembled WGS sequence"/>
</dbReference>
<feature type="binding site" description="covalent" evidence="23">
    <location>
        <position position="121"/>
    </location>
    <ligand>
        <name>heme c</name>
        <dbReference type="ChEBI" id="CHEBI:61717"/>
        <label>1</label>
    </ligand>
</feature>
<keyword evidence="14 21" id="KW-0249">Electron transport</keyword>
<sequence length="291" mass="32166">MAVEERDPHSGYLTTGHEWNGIKELNTPVPRPVYLFLALTALFAVVYWVLMPAWPVGRTYTKGLLGMDQRTSVTSELKQAALERSAWMKRIETEALPAIQADAGLMQRVRETGRTLFADNCAACHGREARGGPGFPDLTTSSWLWGGDPETIAETIRVGVNSAHKDSRVSQMPAFGRDKMLEPRQIEDVITYVRSLSSQPRSAPAAQVESGRDLFAANCAACHGDDAKGIGAGAPNLTDSFWLYGGDVESLRRTLTQGRQGHMPTWEARLTEAERKLLALYIVDLRRKEQP</sequence>
<keyword evidence="18 21" id="KW-0406">Ion transport</keyword>
<keyword evidence="10 24" id="KW-0812">Transmembrane</keyword>
<organism evidence="26 27">
    <name type="scientific">Alsobacter soli</name>
    <dbReference type="NCBI Taxonomy" id="2109933"/>
    <lineage>
        <taxon>Bacteria</taxon>
        <taxon>Pseudomonadati</taxon>
        <taxon>Pseudomonadota</taxon>
        <taxon>Alphaproteobacteria</taxon>
        <taxon>Hyphomicrobiales</taxon>
        <taxon>Alsobacteraceae</taxon>
        <taxon>Alsobacter</taxon>
    </lineage>
</organism>
<dbReference type="GO" id="GO:0016491">
    <property type="term" value="F:oxidoreductase activity"/>
    <property type="evidence" value="ECO:0007669"/>
    <property type="project" value="UniProtKB-KW"/>
</dbReference>
<name>A0A2T1HWL9_9HYPH</name>
<feature type="binding site" description="axial binding residue" evidence="22">
    <location>
        <position position="223"/>
    </location>
    <ligand>
        <name>heme c</name>
        <dbReference type="ChEBI" id="CHEBI:61717"/>
        <label>2</label>
    </ligand>
    <ligandPart>
        <name>Fe</name>
        <dbReference type="ChEBI" id="CHEBI:18248"/>
    </ligandPart>
</feature>
<evidence type="ECO:0000256" key="18">
    <source>
        <dbReference type="ARBA" id="ARBA00023065"/>
    </source>
</evidence>
<dbReference type="NCBIfam" id="TIGR00782">
    <property type="entry name" value="ccoP"/>
    <property type="match status" value="1"/>
</dbReference>
<evidence type="ECO:0000256" key="1">
    <source>
        <dbReference type="ARBA" id="ARBA00004533"/>
    </source>
</evidence>
<evidence type="ECO:0000256" key="22">
    <source>
        <dbReference type="PIRSR" id="PIRSR000006-1"/>
    </source>
</evidence>
<evidence type="ECO:0000256" key="13">
    <source>
        <dbReference type="ARBA" id="ARBA00022781"/>
    </source>
</evidence>
<keyword evidence="15 24" id="KW-1133">Transmembrane helix</keyword>
<dbReference type="GO" id="GO:0005506">
    <property type="term" value="F:iron ion binding"/>
    <property type="evidence" value="ECO:0007669"/>
    <property type="project" value="InterPro"/>
</dbReference>
<feature type="binding site" description="covalent" evidence="23">
    <location>
        <position position="222"/>
    </location>
    <ligand>
        <name>heme c</name>
        <dbReference type="ChEBI" id="CHEBI:61717"/>
        <label>2</label>
    </ligand>
</feature>
<dbReference type="GO" id="GO:0006119">
    <property type="term" value="P:oxidative phosphorylation"/>
    <property type="evidence" value="ECO:0007669"/>
    <property type="project" value="UniProtKB-UniPathway"/>
</dbReference>
<dbReference type="InterPro" id="IPR038414">
    <property type="entry name" value="CcoP_N_sf"/>
</dbReference>
<proteinExistence type="inferred from homology"/>
<dbReference type="Gene3D" id="6.10.280.130">
    <property type="match status" value="1"/>
</dbReference>
<dbReference type="GO" id="GO:1902600">
    <property type="term" value="P:proton transmembrane transport"/>
    <property type="evidence" value="ECO:0007669"/>
    <property type="project" value="UniProtKB-KW"/>
</dbReference>
<feature type="binding site" description="axial binding residue" evidence="22">
    <location>
        <position position="263"/>
    </location>
    <ligand>
        <name>heme c</name>
        <dbReference type="ChEBI" id="CHEBI:61717"/>
        <label>1</label>
    </ligand>
    <ligandPart>
        <name>Fe</name>
        <dbReference type="ChEBI" id="CHEBI:18248"/>
    </ligandPart>
</feature>
<dbReference type="InterPro" id="IPR008168">
    <property type="entry name" value="Cyt_C_IC"/>
</dbReference>
<dbReference type="InterPro" id="IPR032858">
    <property type="entry name" value="CcoP_N"/>
</dbReference>
<keyword evidence="8 21" id="KW-0349">Heme</keyword>
<keyword evidence="27" id="KW-1185">Reference proteome</keyword>
<keyword evidence="17 21" id="KW-0408">Iron</keyword>
<dbReference type="PROSITE" id="PS51007">
    <property type="entry name" value="CYTC"/>
    <property type="match status" value="2"/>
</dbReference>
<feature type="binding site" description="axial binding residue" evidence="22">
    <location>
        <position position="125"/>
    </location>
    <ligand>
        <name>heme c</name>
        <dbReference type="ChEBI" id="CHEBI:61717"/>
        <label>1</label>
    </ligand>
    <ligandPart>
        <name>Fe</name>
        <dbReference type="ChEBI" id="CHEBI:18248"/>
    </ligandPart>
</feature>
<evidence type="ECO:0000256" key="7">
    <source>
        <dbReference type="ARBA" id="ARBA00022519"/>
    </source>
</evidence>
<evidence type="ECO:0000313" key="27">
    <source>
        <dbReference type="Proteomes" id="UP000239772"/>
    </source>
</evidence>
<evidence type="ECO:0000256" key="23">
    <source>
        <dbReference type="PIRSR" id="PIRSR000006-2"/>
    </source>
</evidence>
<evidence type="ECO:0000256" key="4">
    <source>
        <dbReference type="ARBA" id="ARBA00011203"/>
    </source>
</evidence>
<comment type="cofactor">
    <cofactor evidence="21 23">
        <name>heme c</name>
        <dbReference type="ChEBI" id="CHEBI:61717"/>
    </cofactor>
    <text evidence="21 23">Binds 2 heme C groups per subunit.</text>
</comment>
<accession>A0A2T1HWL9</accession>
<comment type="pathway">
    <text evidence="2 21">Energy metabolism; oxidative phosphorylation.</text>
</comment>
<dbReference type="InterPro" id="IPR009056">
    <property type="entry name" value="Cyt_c-like_dom"/>
</dbReference>
<evidence type="ECO:0000256" key="9">
    <source>
        <dbReference type="ARBA" id="ARBA00022660"/>
    </source>
</evidence>
<dbReference type="PANTHER" id="PTHR33751">
    <property type="entry name" value="CBB3-TYPE CYTOCHROME C OXIDASE SUBUNIT FIXP"/>
    <property type="match status" value="1"/>
</dbReference>
<evidence type="ECO:0000256" key="14">
    <source>
        <dbReference type="ARBA" id="ARBA00022982"/>
    </source>
</evidence>
<gene>
    <name evidence="26" type="primary">ccoP</name>
    <name evidence="26" type="ORF">SLNSH_06345</name>
</gene>
<feature type="binding site" description="covalent" evidence="23">
    <location>
        <position position="124"/>
    </location>
    <ligand>
        <name>heme c</name>
        <dbReference type="ChEBI" id="CHEBI:61717"/>
        <label>1</label>
    </ligand>
</feature>
<evidence type="ECO:0000256" key="17">
    <source>
        <dbReference type="ARBA" id="ARBA00023004"/>
    </source>
</evidence>
<evidence type="ECO:0000256" key="5">
    <source>
        <dbReference type="ARBA" id="ARBA00022448"/>
    </source>
</evidence>
<keyword evidence="19 21" id="KW-0472">Membrane</keyword>
<evidence type="ECO:0000256" key="20">
    <source>
        <dbReference type="ARBA" id="ARBA00025525"/>
    </source>
</evidence>
<dbReference type="Pfam" id="PF14715">
    <property type="entry name" value="FixP_N"/>
    <property type="match status" value="1"/>
</dbReference>
<dbReference type="Pfam" id="PF00034">
    <property type="entry name" value="Cytochrom_C"/>
    <property type="match status" value="1"/>
</dbReference>
<dbReference type="GO" id="GO:0020037">
    <property type="term" value="F:heme binding"/>
    <property type="evidence" value="ECO:0007669"/>
    <property type="project" value="InterPro"/>
</dbReference>
<keyword evidence="6 21" id="KW-1003">Cell membrane</keyword>
<evidence type="ECO:0000256" key="3">
    <source>
        <dbReference type="ARBA" id="ARBA00006113"/>
    </source>
</evidence>
<evidence type="ECO:0000256" key="10">
    <source>
        <dbReference type="ARBA" id="ARBA00022692"/>
    </source>
</evidence>
<evidence type="ECO:0000256" key="11">
    <source>
        <dbReference type="ARBA" id="ARBA00022723"/>
    </source>
</evidence>
<keyword evidence="12" id="KW-0677">Repeat</keyword>
<dbReference type="SUPFAM" id="SSF46626">
    <property type="entry name" value="Cytochrome c"/>
    <property type="match status" value="2"/>
</dbReference>
<protein>
    <recommendedName>
        <fullName evidence="21">Cbb3-type cytochrome c oxidase subunit</fullName>
    </recommendedName>
</protein>
<evidence type="ECO:0000256" key="24">
    <source>
        <dbReference type="SAM" id="Phobius"/>
    </source>
</evidence>
<reference evidence="27" key="1">
    <citation type="submission" date="2018-03" db="EMBL/GenBank/DDBJ databases">
        <authorList>
            <person name="Sun L."/>
            <person name="Liu H."/>
            <person name="Chen W."/>
            <person name="Huang K."/>
            <person name="Liu W."/>
            <person name="Gao X."/>
        </authorList>
    </citation>
    <scope>NUCLEOTIDE SEQUENCE [LARGE SCALE GENOMIC DNA]</scope>
    <source>
        <strain evidence="27">SH9</strain>
    </source>
</reference>
<keyword evidence="13 21" id="KW-0375">Hydrogen ion transport</keyword>
<dbReference type="Gene3D" id="1.10.760.10">
    <property type="entry name" value="Cytochrome c-like domain"/>
    <property type="match status" value="2"/>
</dbReference>
<comment type="similarity">
    <text evidence="3 21">Belongs to the CcoP / FixP family.</text>
</comment>
<feature type="binding site" description="axial binding residue" evidence="22">
    <location>
        <position position="172"/>
    </location>
    <ligand>
        <name>heme c</name>
        <dbReference type="ChEBI" id="CHEBI:61717"/>
        <label>2</label>
    </ligand>
    <ligandPart>
        <name>Fe</name>
        <dbReference type="ChEBI" id="CHEBI:18248"/>
    </ligandPart>
</feature>
<comment type="subunit">
    <text evidence="4">Component of the cbb3-type cytochrome c oxidase at least composed of FixN, FixO, FixQ and FixP.</text>
</comment>
<evidence type="ECO:0000256" key="15">
    <source>
        <dbReference type="ARBA" id="ARBA00022989"/>
    </source>
</evidence>
<keyword evidence="11 21" id="KW-0479">Metal-binding</keyword>